<keyword evidence="9" id="KW-0966">Cell projection</keyword>
<dbReference type="CDD" id="cd00158">
    <property type="entry name" value="RHOD"/>
    <property type="match status" value="1"/>
</dbReference>
<sequence length="105" mass="11963">MTKAVACIRKGWLHVRNSSYMLLDVRVPQQFQKCHVTGAVNYPYTVASIGRAAEPRELIAFKHQPTKPIICYDFDGHHAPDVARTLLQRGYRNFHVLNGGNYSHI</sequence>
<keyword evidence="6" id="KW-0653">Protein transport</keyword>
<gene>
    <name evidence="12" type="ORF">SBAD_LOCUS12634</name>
</gene>
<evidence type="ECO:0000256" key="1">
    <source>
        <dbReference type="ARBA" id="ARBA00004120"/>
    </source>
</evidence>
<dbReference type="Pfam" id="PF00581">
    <property type="entry name" value="Rhodanese"/>
    <property type="match status" value="1"/>
</dbReference>
<evidence type="ECO:0000256" key="4">
    <source>
        <dbReference type="ARBA" id="ARBA00022490"/>
    </source>
</evidence>
<keyword evidence="3" id="KW-0813">Transport</keyword>
<keyword evidence="8" id="KW-0206">Cytoskeleton</keyword>
<dbReference type="GO" id="GO:0005813">
    <property type="term" value="C:centrosome"/>
    <property type="evidence" value="ECO:0007669"/>
    <property type="project" value="UniProtKB-SubCell"/>
</dbReference>
<evidence type="ECO:0000259" key="11">
    <source>
        <dbReference type="PROSITE" id="PS50206"/>
    </source>
</evidence>
<keyword evidence="4" id="KW-0963">Cytoplasm</keyword>
<dbReference type="PANTHER" id="PTHR44390">
    <property type="entry name" value="CENTROSOMAL PROTEIN OF 41 KDA"/>
    <property type="match status" value="1"/>
</dbReference>
<keyword evidence="13" id="KW-1185">Reference proteome</keyword>
<evidence type="ECO:0000313" key="13">
    <source>
        <dbReference type="Proteomes" id="UP000270296"/>
    </source>
</evidence>
<dbReference type="Gene3D" id="3.40.250.10">
    <property type="entry name" value="Rhodanese-like domain"/>
    <property type="match status" value="1"/>
</dbReference>
<dbReference type="SUPFAM" id="SSF52821">
    <property type="entry name" value="Rhodanese/Cell cycle control phosphatase"/>
    <property type="match status" value="1"/>
</dbReference>
<reference evidence="14" key="1">
    <citation type="submission" date="2016-06" db="UniProtKB">
        <authorList>
            <consortium name="WormBaseParasite"/>
        </authorList>
    </citation>
    <scope>IDENTIFICATION</scope>
</reference>
<dbReference type="GO" id="GO:0036064">
    <property type="term" value="C:ciliary basal body"/>
    <property type="evidence" value="ECO:0007669"/>
    <property type="project" value="TreeGrafter"/>
</dbReference>
<dbReference type="EMBL" id="UZAM01018366">
    <property type="protein sequence ID" value="VDP50435.1"/>
    <property type="molecule type" value="Genomic_DNA"/>
</dbReference>
<organism evidence="14">
    <name type="scientific">Soboliphyme baturini</name>
    <dbReference type="NCBI Taxonomy" id="241478"/>
    <lineage>
        <taxon>Eukaryota</taxon>
        <taxon>Metazoa</taxon>
        <taxon>Ecdysozoa</taxon>
        <taxon>Nematoda</taxon>
        <taxon>Enoplea</taxon>
        <taxon>Dorylaimia</taxon>
        <taxon>Dioctophymatida</taxon>
        <taxon>Dioctophymatoidea</taxon>
        <taxon>Soboliphymatidae</taxon>
        <taxon>Soboliphyme</taxon>
    </lineage>
</organism>
<feature type="domain" description="Rhodanese" evidence="11">
    <location>
        <begin position="16"/>
        <end position="100"/>
    </location>
</feature>
<dbReference type="OrthoDB" id="70250at2759"/>
<dbReference type="InterPro" id="IPR036873">
    <property type="entry name" value="Rhodanese-like_dom_sf"/>
</dbReference>
<dbReference type="WBParaSite" id="SBAD_0001304401-mRNA-1">
    <property type="protein sequence ID" value="SBAD_0001304401-mRNA-1"/>
    <property type="gene ID" value="SBAD_0001304401"/>
</dbReference>
<evidence type="ECO:0000313" key="14">
    <source>
        <dbReference type="WBParaSite" id="SBAD_0001304401-mRNA-1"/>
    </source>
</evidence>
<evidence type="ECO:0000256" key="6">
    <source>
        <dbReference type="ARBA" id="ARBA00022927"/>
    </source>
</evidence>
<protein>
    <submittedName>
        <fullName evidence="14">Rhodanese domain-containing protein</fullName>
    </submittedName>
</protein>
<dbReference type="SMART" id="SM00450">
    <property type="entry name" value="RHOD"/>
    <property type="match status" value="1"/>
</dbReference>
<dbReference type="InterPro" id="IPR051889">
    <property type="entry name" value="CEP41"/>
</dbReference>
<reference evidence="12 13" key="2">
    <citation type="submission" date="2018-11" db="EMBL/GenBank/DDBJ databases">
        <authorList>
            <consortium name="Pathogen Informatics"/>
        </authorList>
    </citation>
    <scope>NUCLEOTIDE SEQUENCE [LARGE SCALE GENOMIC DNA]</scope>
</reference>
<dbReference type="GO" id="GO:0015031">
    <property type="term" value="P:protein transport"/>
    <property type="evidence" value="ECO:0007669"/>
    <property type="project" value="UniProtKB-KW"/>
</dbReference>
<dbReference type="InterPro" id="IPR001763">
    <property type="entry name" value="Rhodanese-like_dom"/>
</dbReference>
<dbReference type="GO" id="GO:0060271">
    <property type="term" value="P:cilium assembly"/>
    <property type="evidence" value="ECO:0007669"/>
    <property type="project" value="TreeGrafter"/>
</dbReference>
<comment type="subcellular location">
    <subcellularLocation>
        <location evidence="1">Cytoplasm</location>
        <location evidence="1">Cytoskeleton</location>
        <location evidence="1">Cilium basal body</location>
    </subcellularLocation>
    <subcellularLocation>
        <location evidence="2">Cytoplasm</location>
        <location evidence="2">Cytoskeleton</location>
        <location evidence="2">Microtubule organizing center</location>
        <location evidence="2">Centrosome</location>
    </subcellularLocation>
</comment>
<keyword evidence="7" id="KW-0969">Cilium</keyword>
<name>A0A183J9T6_9BILA</name>
<proteinExistence type="inferred from homology"/>
<accession>A0A183J9T6</accession>
<dbReference type="PROSITE" id="PS50206">
    <property type="entry name" value="RHODANESE_3"/>
    <property type="match status" value="1"/>
</dbReference>
<dbReference type="AlphaFoldDB" id="A0A183J9T6"/>
<evidence type="ECO:0000256" key="3">
    <source>
        <dbReference type="ARBA" id="ARBA00022448"/>
    </source>
</evidence>
<dbReference type="Proteomes" id="UP000270296">
    <property type="component" value="Unassembled WGS sequence"/>
</dbReference>
<evidence type="ECO:0000256" key="10">
    <source>
        <dbReference type="ARBA" id="ARBA00038465"/>
    </source>
</evidence>
<evidence type="ECO:0000313" key="12">
    <source>
        <dbReference type="EMBL" id="VDP50435.1"/>
    </source>
</evidence>
<evidence type="ECO:0000256" key="8">
    <source>
        <dbReference type="ARBA" id="ARBA00023212"/>
    </source>
</evidence>
<keyword evidence="5" id="KW-0970">Cilium biogenesis/degradation</keyword>
<evidence type="ECO:0000256" key="9">
    <source>
        <dbReference type="ARBA" id="ARBA00023273"/>
    </source>
</evidence>
<evidence type="ECO:0000256" key="5">
    <source>
        <dbReference type="ARBA" id="ARBA00022794"/>
    </source>
</evidence>
<comment type="similarity">
    <text evidence="10">Belongs to the CEP41 family.</text>
</comment>
<evidence type="ECO:0000256" key="7">
    <source>
        <dbReference type="ARBA" id="ARBA00023069"/>
    </source>
</evidence>
<evidence type="ECO:0000256" key="2">
    <source>
        <dbReference type="ARBA" id="ARBA00004300"/>
    </source>
</evidence>
<dbReference type="PANTHER" id="PTHR44390:SF1">
    <property type="entry name" value="CENTROSOMAL PROTEIN OF 41 KDA"/>
    <property type="match status" value="1"/>
</dbReference>